<keyword evidence="5" id="KW-1185">Reference proteome</keyword>
<dbReference type="PANTHER" id="PTHR37836">
    <property type="entry name" value="LMO1036 PROTEIN"/>
    <property type="match status" value="1"/>
</dbReference>
<evidence type="ECO:0000259" key="3">
    <source>
        <dbReference type="Pfam" id="PF18310"/>
    </source>
</evidence>
<dbReference type="PANTHER" id="PTHR37836:SF2">
    <property type="entry name" value="DUF4038 DOMAIN-CONTAINING PROTEIN"/>
    <property type="match status" value="1"/>
</dbReference>
<dbReference type="Gene3D" id="2.60.40.10">
    <property type="entry name" value="Immunoglobulins"/>
    <property type="match status" value="1"/>
</dbReference>
<dbReference type="Proteomes" id="UP001164557">
    <property type="component" value="Chromosome"/>
</dbReference>
<evidence type="ECO:0000259" key="2">
    <source>
        <dbReference type="Pfam" id="PF16586"/>
    </source>
</evidence>
<evidence type="ECO:0000313" key="4">
    <source>
        <dbReference type="EMBL" id="UZX29543.1"/>
    </source>
</evidence>
<evidence type="ECO:0000313" key="5">
    <source>
        <dbReference type="Proteomes" id="UP001164557"/>
    </source>
</evidence>
<feature type="domain" description="DUF5060" evidence="2">
    <location>
        <begin position="3"/>
        <end position="70"/>
    </location>
</feature>
<dbReference type="Pfam" id="PF16586">
    <property type="entry name" value="DUF5060"/>
    <property type="match status" value="1"/>
</dbReference>
<feature type="domain" description="DUF5605" evidence="3">
    <location>
        <begin position="434"/>
        <end position="505"/>
    </location>
</feature>
<dbReference type="InterPro" id="IPR013783">
    <property type="entry name" value="Ig-like_fold"/>
</dbReference>
<dbReference type="InterPro" id="IPR032260">
    <property type="entry name" value="DUF5060"/>
</dbReference>
<dbReference type="EMBL" id="CP084389">
    <property type="protein sequence ID" value="UZX29543.1"/>
    <property type="molecule type" value="Genomic_DNA"/>
</dbReference>
<dbReference type="InterPro" id="IPR017853">
    <property type="entry name" value="GH"/>
</dbReference>
<protein>
    <submittedName>
        <fullName evidence="4">DUF5060 domain-containing protein</fullName>
    </submittedName>
</protein>
<dbReference type="Gene3D" id="3.20.20.80">
    <property type="entry name" value="Glycosidases"/>
    <property type="match status" value="1"/>
</dbReference>
<dbReference type="Pfam" id="PF18310">
    <property type="entry name" value="DUF5605"/>
    <property type="match status" value="1"/>
</dbReference>
<dbReference type="InterPro" id="IPR041239">
    <property type="entry name" value="DUF5605"/>
</dbReference>
<dbReference type="RefSeq" id="WP_046327741.1">
    <property type="nucleotide sequence ID" value="NZ_BPOZ01000001.1"/>
</dbReference>
<dbReference type="AlphaFoldDB" id="A0AA47GGU6"/>
<name>A0AA47GGU6_9LACO</name>
<dbReference type="InterPro" id="IPR025277">
    <property type="entry name" value="Apiosidase-like_cat_dom"/>
</dbReference>
<gene>
    <name evidence="4" type="ORF">LDX53_08210</name>
</gene>
<organism evidence="4 5">
    <name type="scientific">Lactobacillus helsingborgensis</name>
    <dbReference type="NCBI Taxonomy" id="1218494"/>
    <lineage>
        <taxon>Bacteria</taxon>
        <taxon>Bacillati</taxon>
        <taxon>Bacillota</taxon>
        <taxon>Bacilli</taxon>
        <taxon>Lactobacillales</taxon>
        <taxon>Lactobacillaceae</taxon>
        <taxon>Lactobacillus</taxon>
    </lineage>
</organism>
<dbReference type="Pfam" id="PF13204">
    <property type="entry name" value="Apiosidase"/>
    <property type="match status" value="1"/>
</dbReference>
<feature type="domain" description="Apiosidase-like catalytic" evidence="1">
    <location>
        <begin position="99"/>
        <end position="417"/>
    </location>
</feature>
<sequence>MTTIEKWHRYELALDGPKNGNPFRDVNLTGTINHNNHFVTVDGFYDGNGIYKIRYMPEQVGEYTLTTASNIPALDKKEVHFTVTNAEANNHGPVRVAGKTHFAYADGTGFIPFGTTAYAWTVQPANIQKQTIQTLKENSFNKIRMLVFPKSYDYNNNEPEIYPFAGQPNVKRGGTDWVFDGANTGFDFTRPVPQYFQNLENNIDKLDELGIEADLILFSPYDRWGFARMGLKNNLEYVKYIVARLASYKNVWWSLANEYDLMDMCGQIPLKDWDVIGQYVCEKDPSNHLESIHNFYDPPQHKDTIKNWYDHTKPWITHLSIQTDNLFMVPKWIAEYQKPVVVDECRYEGNIEFGWGDNTAQGMMDSFWRVILRGGGCTHGETYIDKPNTDRPIWWAHGGKLYGESQKKINFLNDLLQDNGFSWVKPQATSGPHWDYAVGSNPEEDKWLVYFGDNGSEFVILDFLPENKKYTAKLINAWTETTQDFAAEITNKDKFHLPRKPYQVLLLTEKH</sequence>
<dbReference type="SUPFAM" id="SSF51445">
    <property type="entry name" value="(Trans)glycosidases"/>
    <property type="match status" value="1"/>
</dbReference>
<reference evidence="4" key="1">
    <citation type="submission" date="2021-09" db="EMBL/GenBank/DDBJ databases">
        <title>Lactobacillus species from Apis mellifera, Switzerland.</title>
        <authorList>
            <person name="Pfister J."/>
            <person name="Brown A."/>
            <person name="Neumann P."/>
            <person name="Collaud A."/>
            <person name="Retschnig G."/>
            <person name="Perreten V."/>
        </authorList>
    </citation>
    <scope>NUCLEOTIDE SEQUENCE</scope>
    <source>
        <strain evidence="4">IBH002</strain>
    </source>
</reference>
<proteinExistence type="predicted"/>
<accession>A0AA47GGU6</accession>
<evidence type="ECO:0000259" key="1">
    <source>
        <dbReference type="Pfam" id="PF13204"/>
    </source>
</evidence>